<gene>
    <name evidence="4" type="ORF">K7432_011761</name>
</gene>
<dbReference type="Gene3D" id="3.30.559.30">
    <property type="entry name" value="Nonribosomal peptide synthetase, condensation domain"/>
    <property type="match status" value="1"/>
</dbReference>
<keyword evidence="5" id="KW-1185">Reference proteome</keyword>
<dbReference type="SUPFAM" id="SSF53474">
    <property type="entry name" value="alpha/beta-Hydrolases"/>
    <property type="match status" value="1"/>
</dbReference>
<dbReference type="Pfam" id="PF00501">
    <property type="entry name" value="AMP-binding"/>
    <property type="match status" value="1"/>
</dbReference>
<evidence type="ECO:0000259" key="3">
    <source>
        <dbReference type="PROSITE" id="PS50075"/>
    </source>
</evidence>
<keyword evidence="2" id="KW-0597">Phosphoprotein</keyword>
<feature type="domain" description="Carrier" evidence="3">
    <location>
        <begin position="389"/>
        <end position="465"/>
    </location>
</feature>
<comment type="caution">
    <text evidence="4">The sequence shown here is derived from an EMBL/GenBank/DDBJ whole genome shotgun (WGS) entry which is preliminary data.</text>
</comment>
<dbReference type="Gene3D" id="3.30.300.30">
    <property type="match status" value="1"/>
</dbReference>
<dbReference type="InterPro" id="IPR001242">
    <property type="entry name" value="Condensation_dom"/>
</dbReference>
<keyword evidence="1" id="KW-0596">Phosphopantetheine</keyword>
<evidence type="ECO:0000256" key="1">
    <source>
        <dbReference type="ARBA" id="ARBA00022450"/>
    </source>
</evidence>
<dbReference type="Pfam" id="PF00975">
    <property type="entry name" value="Thioesterase"/>
    <property type="match status" value="1"/>
</dbReference>
<evidence type="ECO:0000256" key="2">
    <source>
        <dbReference type="ARBA" id="ARBA00022553"/>
    </source>
</evidence>
<dbReference type="Pfam" id="PF00668">
    <property type="entry name" value="Condensation"/>
    <property type="match status" value="1"/>
</dbReference>
<dbReference type="SUPFAM" id="SSF52777">
    <property type="entry name" value="CoA-dependent acyltransferases"/>
    <property type="match status" value="2"/>
</dbReference>
<dbReference type="InterPro" id="IPR000873">
    <property type="entry name" value="AMP-dep_synth/lig_dom"/>
</dbReference>
<accession>A0ABR2WLW7</accession>
<dbReference type="Proteomes" id="UP001479436">
    <property type="component" value="Unassembled WGS sequence"/>
</dbReference>
<proteinExistence type="predicted"/>
<dbReference type="InterPro" id="IPR042099">
    <property type="entry name" value="ANL_N_sf"/>
</dbReference>
<dbReference type="InterPro" id="IPR045851">
    <property type="entry name" value="AMP-bd_C_sf"/>
</dbReference>
<dbReference type="Gene3D" id="3.30.559.10">
    <property type="entry name" value="Chloramphenicol acetyltransferase-like domain"/>
    <property type="match status" value="1"/>
</dbReference>
<name>A0ABR2WLW7_9FUNG</name>
<dbReference type="SUPFAM" id="SSF47336">
    <property type="entry name" value="ACP-like"/>
    <property type="match status" value="1"/>
</dbReference>
<dbReference type="InterPro" id="IPR036736">
    <property type="entry name" value="ACP-like_sf"/>
</dbReference>
<dbReference type="SUPFAM" id="SSF56801">
    <property type="entry name" value="Acetyl-CoA synthetase-like"/>
    <property type="match status" value="1"/>
</dbReference>
<dbReference type="Gene3D" id="3.40.50.1820">
    <property type="entry name" value="alpha/beta hydrolase"/>
    <property type="match status" value="1"/>
</dbReference>
<dbReference type="PROSITE" id="PS50075">
    <property type="entry name" value="CARRIER"/>
    <property type="match status" value="1"/>
</dbReference>
<reference evidence="4 5" key="1">
    <citation type="submission" date="2023-04" db="EMBL/GenBank/DDBJ databases">
        <title>Genome of Basidiobolus ranarum AG-B5.</title>
        <authorList>
            <person name="Stajich J.E."/>
            <person name="Carter-House D."/>
            <person name="Gryganskyi A."/>
        </authorList>
    </citation>
    <scope>NUCLEOTIDE SEQUENCE [LARGE SCALE GENOMIC DNA]</scope>
    <source>
        <strain evidence="4 5">AG-B5</strain>
    </source>
</reference>
<dbReference type="InterPro" id="IPR029058">
    <property type="entry name" value="AB_hydrolase_fold"/>
</dbReference>
<dbReference type="InterPro" id="IPR023213">
    <property type="entry name" value="CAT-like_dom_sf"/>
</dbReference>
<sequence length="1179" mass="132202">MPKGVMMEHRSVSSFVQAFYSLWGITSMDSVLQFAKYTFDASVIEIFCTLASGACVALASKENLLSDLEKCINIMNVTALMLTPSVATLIDPLEVPSVKRVALGGEMMTTTVQDLWSPYVQLCNAYGPTEAAVAILANCNVTENTMCNNIGKPIDGNNILIVGSNLQPVPLGVVGELCVSGPQLARGYLNRPDLTEMAFVTSDFDTANRIYRTGDLALFNEDGTVRIVGRMDNQIKLNGLRIELDEIEHALHYHSQVSRACVLALATDQTVNRKSLVAFLTFCDVESRVAEPELLSGSQVTSVSGYMEELKVLVGKRLPPYMIPNIWLPLNTLPINSSDKIDRRKLSDLFSSSSLEDIMRISTNGKEGSNKVATSSGEFIETDKYDIIQPQNLTQLLIQEVWSKVLNIPQSSISIDHSFRSLGGDSILAIRVSSECRKHSIQIAVQSILKNHTICQLAQNARGAMVGRFTVDKLVQCEVHLTANQHMFMEFEQENINHFNQSWLFKMQYPTNLTLLKSAVLQLIINHDILRTRFERSGNLWKAQVIAPAELPFEVYHTQVKSRTELKDSIYELQSSLDLMSKPLFQFALYDLSDGQQLIFMAVHHLIIDLSSWGSIWEDLGLLLQGNTPDRKSISYMQWNQLLYDYAQTLDMSSWPTQPATQPIITDIGLLTNNTTENARSMSFKLDPYFTKLAERYCGPSANVEIIDLLVASLAYSYCCTFVRDALSVTLESHGRQFGDDKVDISKTVGCFTNLYPIVIEVGKSQRLEDAIRQTISQQRHIRGNEMNYGLLKYMNGKTAPHFEKGPPELTLGYMPNIVSHDIASSYLLPIPSDSEYKFDLGGVPPKWRRHQVIDCLAQHVGDQLEVRITYSDIMYSESQIQSWLDLWEVELINGIKTISKEALQTLDSSPLYMAPSGSVAHSPQFKYRCVGDIIKENDDDCLTLISEGGGPTMFIVHCATGVASYFELLGKYMHCTLYSISDPTLGTDESFDSIEMIATRYLRAILNAQPEGPYCLHGYSFGGLVVFEIARQLECQGQKVSRLTIIDTIAPHTRRRLQEHSNQHSALEYLTMISVSGGWKLEEAASQMILQKIHENVQLMRKYQPPIKKLDASIVLLKGSDAKDELEELDRQQTCYGWSEYSSIVVVRSIEAKHHELMFEPYVTKIADYLQVEPVTAL</sequence>
<dbReference type="InterPro" id="IPR009081">
    <property type="entry name" value="PP-bd_ACP"/>
</dbReference>
<dbReference type="Gene3D" id="1.10.1200.10">
    <property type="entry name" value="ACP-like"/>
    <property type="match status" value="1"/>
</dbReference>
<dbReference type="PANTHER" id="PTHR45398:SF1">
    <property type="entry name" value="ENZYME, PUTATIVE (JCVI)-RELATED"/>
    <property type="match status" value="1"/>
</dbReference>
<dbReference type="EMBL" id="JASJQH010000946">
    <property type="protein sequence ID" value="KAK9762467.1"/>
    <property type="molecule type" value="Genomic_DNA"/>
</dbReference>
<dbReference type="InterPro" id="IPR001031">
    <property type="entry name" value="Thioesterase"/>
</dbReference>
<dbReference type="Gene3D" id="3.40.50.12780">
    <property type="entry name" value="N-terminal domain of ligase-like"/>
    <property type="match status" value="1"/>
</dbReference>
<evidence type="ECO:0000313" key="4">
    <source>
        <dbReference type="EMBL" id="KAK9762467.1"/>
    </source>
</evidence>
<dbReference type="PANTHER" id="PTHR45398">
    <property type="match status" value="1"/>
</dbReference>
<organism evidence="4 5">
    <name type="scientific">Basidiobolus ranarum</name>
    <dbReference type="NCBI Taxonomy" id="34480"/>
    <lineage>
        <taxon>Eukaryota</taxon>
        <taxon>Fungi</taxon>
        <taxon>Fungi incertae sedis</taxon>
        <taxon>Zoopagomycota</taxon>
        <taxon>Entomophthoromycotina</taxon>
        <taxon>Basidiobolomycetes</taxon>
        <taxon>Basidiobolales</taxon>
        <taxon>Basidiobolaceae</taxon>
        <taxon>Basidiobolus</taxon>
    </lineage>
</organism>
<evidence type="ECO:0000313" key="5">
    <source>
        <dbReference type="Proteomes" id="UP001479436"/>
    </source>
</evidence>
<dbReference type="Pfam" id="PF00550">
    <property type="entry name" value="PP-binding"/>
    <property type="match status" value="1"/>
</dbReference>
<protein>
    <recommendedName>
        <fullName evidence="3">Carrier domain-containing protein</fullName>
    </recommendedName>
</protein>